<feature type="non-terminal residue" evidence="2">
    <location>
        <position position="1"/>
    </location>
</feature>
<protein>
    <submittedName>
        <fullName evidence="2">Uncharacterized protein</fullName>
    </submittedName>
</protein>
<evidence type="ECO:0000313" key="3">
    <source>
        <dbReference type="Proteomes" id="UP000619265"/>
    </source>
</evidence>
<proteinExistence type="predicted"/>
<dbReference type="Gramene" id="Jr12_04270_p2">
    <property type="protein sequence ID" value="cds.Jr12_04270_p2"/>
    <property type="gene ID" value="Jr12_04270"/>
</dbReference>
<dbReference type="Proteomes" id="UP000619265">
    <property type="component" value="Unassembled WGS sequence"/>
</dbReference>
<name>A0A833X8S6_JUGRE</name>
<evidence type="ECO:0000256" key="1">
    <source>
        <dbReference type="SAM" id="MobiDB-lite"/>
    </source>
</evidence>
<dbReference type="EMBL" id="LIHL02000012">
    <property type="protein sequence ID" value="KAF5451645.1"/>
    <property type="molecule type" value="Genomic_DNA"/>
</dbReference>
<reference evidence="2" key="1">
    <citation type="submission" date="2015-10" db="EMBL/GenBank/DDBJ databases">
        <authorList>
            <person name="Martinez-Garcia P.J."/>
            <person name="Crepeau M.W."/>
            <person name="Puiu D."/>
            <person name="Gonzalez-Ibeas D."/>
            <person name="Whalen J."/>
            <person name="Stevens K."/>
            <person name="Paul R."/>
            <person name="Butterfield T."/>
            <person name="Britton M."/>
            <person name="Reagan R."/>
            <person name="Chakraborty S."/>
            <person name="Walawage S.L."/>
            <person name="Vasquez-Gross H.A."/>
            <person name="Cardeno C."/>
            <person name="Famula R."/>
            <person name="Pratt K."/>
            <person name="Kuruganti S."/>
            <person name="Aradhya M.K."/>
            <person name="Leslie C.A."/>
            <person name="Dandekar A.M."/>
            <person name="Salzberg S.L."/>
            <person name="Wegrzyn J.L."/>
            <person name="Langley C.H."/>
            <person name="Neale D.B."/>
        </authorList>
    </citation>
    <scope>NUCLEOTIDE SEQUENCE</scope>
    <source>
        <tissue evidence="2">Leaves</tissue>
    </source>
</reference>
<comment type="caution">
    <text evidence="2">The sequence shown here is derived from an EMBL/GenBank/DDBJ whole genome shotgun (WGS) entry which is preliminary data.</text>
</comment>
<dbReference type="AlphaFoldDB" id="A0A833X8S6"/>
<organism evidence="2 3">
    <name type="scientific">Juglans regia</name>
    <name type="common">English walnut</name>
    <dbReference type="NCBI Taxonomy" id="51240"/>
    <lineage>
        <taxon>Eukaryota</taxon>
        <taxon>Viridiplantae</taxon>
        <taxon>Streptophyta</taxon>
        <taxon>Embryophyta</taxon>
        <taxon>Tracheophyta</taxon>
        <taxon>Spermatophyta</taxon>
        <taxon>Magnoliopsida</taxon>
        <taxon>eudicotyledons</taxon>
        <taxon>Gunneridae</taxon>
        <taxon>Pentapetalae</taxon>
        <taxon>rosids</taxon>
        <taxon>fabids</taxon>
        <taxon>Fagales</taxon>
        <taxon>Juglandaceae</taxon>
        <taxon>Juglans</taxon>
    </lineage>
</organism>
<sequence length="133" mass="14542">GLPSRIYGCSLPEPLSPRTFTSGFHPKPHFLALSLPGSLGHPRNRRDLAGRRDPDARTQTRIRAPNPGIPARYEVPGPRRLRRSWRPAGKLCGVSVRVRGRGGDQVVEELQAHIPPGLYGPLDGTRAEDVSSV</sequence>
<evidence type="ECO:0000313" key="2">
    <source>
        <dbReference type="EMBL" id="KAF5451645.1"/>
    </source>
</evidence>
<feature type="compositionally biased region" description="Basic and acidic residues" evidence="1">
    <location>
        <begin position="45"/>
        <end position="58"/>
    </location>
</feature>
<gene>
    <name evidence="2" type="ORF">F2P56_026735</name>
</gene>
<feature type="region of interest" description="Disordered" evidence="1">
    <location>
        <begin position="33"/>
        <end position="75"/>
    </location>
</feature>
<reference evidence="2" key="2">
    <citation type="submission" date="2020-03" db="EMBL/GenBank/DDBJ databases">
        <title>Walnut 2.0.</title>
        <authorList>
            <person name="Marrano A."/>
            <person name="Britton M."/>
            <person name="Zimin A.V."/>
            <person name="Zaini P.A."/>
            <person name="Workman R."/>
            <person name="Puiu D."/>
            <person name="Bianco L."/>
            <person name="Allen B.J."/>
            <person name="Troggio M."/>
            <person name="Leslie C.A."/>
            <person name="Timp W."/>
            <person name="Dendekar A."/>
            <person name="Salzberg S.L."/>
            <person name="Neale D.B."/>
        </authorList>
    </citation>
    <scope>NUCLEOTIDE SEQUENCE</scope>
    <source>
        <tissue evidence="2">Leaves</tissue>
    </source>
</reference>
<accession>A0A833X8S6</accession>